<dbReference type="RefSeq" id="WP_264431310.1">
    <property type="nucleotide sequence ID" value="NZ_CP080627.1"/>
</dbReference>
<keyword evidence="2" id="KW-1185">Reference proteome</keyword>
<protein>
    <submittedName>
        <fullName evidence="1">Uncharacterized protein</fullName>
    </submittedName>
</protein>
<organism evidence="1 2">
    <name type="scientific">Halomonas qaidamensis</name>
    <dbReference type="NCBI Taxonomy" id="2866211"/>
    <lineage>
        <taxon>Bacteria</taxon>
        <taxon>Pseudomonadati</taxon>
        <taxon>Pseudomonadota</taxon>
        <taxon>Gammaproteobacteria</taxon>
        <taxon>Oceanospirillales</taxon>
        <taxon>Halomonadaceae</taxon>
        <taxon>Halomonas</taxon>
    </lineage>
</organism>
<gene>
    <name evidence="1" type="ORF">K1Y77_08245</name>
</gene>
<accession>A0ABY6JUL7</accession>
<reference evidence="1 2" key="1">
    <citation type="journal article" date="2022" name="Antonie Van Leeuwenhoek">
        <title>Whole genome sequencing of the halophilic Halomonas qaidamensis XH36, a novel species strain with high ectoine production.</title>
        <authorList>
            <person name="Zhang T."/>
            <person name="Cui T."/>
            <person name="Cao Y."/>
            <person name="Li Y."/>
            <person name="Li F."/>
            <person name="Zhu D."/>
            <person name="Xing J."/>
        </authorList>
    </citation>
    <scope>NUCLEOTIDE SEQUENCE [LARGE SCALE GENOMIC DNA]</scope>
    <source>
        <strain evidence="1 2">XH36</strain>
    </source>
</reference>
<evidence type="ECO:0000313" key="2">
    <source>
        <dbReference type="Proteomes" id="UP001163082"/>
    </source>
</evidence>
<dbReference type="Proteomes" id="UP001163082">
    <property type="component" value="Chromosome"/>
</dbReference>
<sequence>MKNRNVFPSEILYDCVDTLRYLIAQDRKAFLYALAFLRGEPDWVRHAVQVTGLLTDLLLLRDPHDPQLREAMLGVMLHTAGKPLLVSEALPSLNVNMNPVQKLMLSGHVEELIKKLNTLG</sequence>
<dbReference type="EMBL" id="CP080627">
    <property type="protein sequence ID" value="UYV20621.1"/>
    <property type="molecule type" value="Genomic_DNA"/>
</dbReference>
<proteinExistence type="predicted"/>
<name>A0ABY6JUL7_9GAMM</name>
<evidence type="ECO:0000313" key="1">
    <source>
        <dbReference type="EMBL" id="UYV20621.1"/>
    </source>
</evidence>